<protein>
    <recommendedName>
        <fullName evidence="3">EamA domain-containing protein</fullName>
    </recommendedName>
</protein>
<feature type="domain" description="EamA" evidence="3">
    <location>
        <begin position="16"/>
        <end position="115"/>
    </location>
</feature>
<organism evidence="4 5">
    <name type="scientific">Clostridium fessum</name>
    <dbReference type="NCBI Taxonomy" id="2126740"/>
    <lineage>
        <taxon>Bacteria</taxon>
        <taxon>Bacillati</taxon>
        <taxon>Bacillota</taxon>
        <taxon>Clostridia</taxon>
        <taxon>Eubacteriales</taxon>
        <taxon>Clostridiaceae</taxon>
        <taxon>Clostridium</taxon>
    </lineage>
</organism>
<dbReference type="Gene3D" id="1.10.3730.20">
    <property type="match status" value="1"/>
</dbReference>
<accession>A0A2T3FQ37</accession>
<dbReference type="Proteomes" id="UP000241048">
    <property type="component" value="Unassembled WGS sequence"/>
</dbReference>
<gene>
    <name evidence="4" type="ORF">C7U56_05565</name>
</gene>
<keyword evidence="2" id="KW-0812">Transmembrane</keyword>
<dbReference type="InterPro" id="IPR000620">
    <property type="entry name" value="EamA_dom"/>
</dbReference>
<evidence type="ECO:0000259" key="3">
    <source>
        <dbReference type="Pfam" id="PF00892"/>
    </source>
</evidence>
<keyword evidence="2" id="KW-0472">Membrane</keyword>
<dbReference type="InterPro" id="IPR037185">
    <property type="entry name" value="EmrE-like"/>
</dbReference>
<proteinExistence type="inferred from homology"/>
<feature type="transmembrane region" description="Helical" evidence="2">
    <location>
        <begin position="12"/>
        <end position="30"/>
    </location>
</feature>
<dbReference type="EMBL" id="PYLO01000002">
    <property type="protein sequence ID" value="PST37384.1"/>
    <property type="molecule type" value="Genomic_DNA"/>
</dbReference>
<evidence type="ECO:0000313" key="5">
    <source>
        <dbReference type="Proteomes" id="UP000241048"/>
    </source>
</evidence>
<comment type="similarity">
    <text evidence="1">Belongs to the EamA transporter family.</text>
</comment>
<dbReference type="SUPFAM" id="SSF103481">
    <property type="entry name" value="Multidrug resistance efflux transporter EmrE"/>
    <property type="match status" value="1"/>
</dbReference>
<name>A0A2T3FQ37_9CLOT</name>
<evidence type="ECO:0000256" key="2">
    <source>
        <dbReference type="SAM" id="Phobius"/>
    </source>
</evidence>
<dbReference type="GO" id="GO:0016020">
    <property type="term" value="C:membrane"/>
    <property type="evidence" value="ECO:0007669"/>
    <property type="project" value="InterPro"/>
</dbReference>
<feature type="transmembrane region" description="Helical" evidence="2">
    <location>
        <begin position="98"/>
        <end position="116"/>
    </location>
</feature>
<evidence type="ECO:0000313" key="4">
    <source>
        <dbReference type="EMBL" id="PST37384.1"/>
    </source>
</evidence>
<feature type="transmembrane region" description="Helical" evidence="2">
    <location>
        <begin position="75"/>
        <end position="92"/>
    </location>
</feature>
<keyword evidence="2" id="KW-1133">Transmembrane helix</keyword>
<feature type="transmembrane region" description="Helical" evidence="2">
    <location>
        <begin position="42"/>
        <end position="63"/>
    </location>
</feature>
<keyword evidence="5" id="KW-1185">Reference proteome</keyword>
<comment type="caution">
    <text evidence="4">The sequence shown here is derived from an EMBL/GenBank/DDBJ whole genome shotgun (WGS) entry which is preliminary data.</text>
</comment>
<reference evidence="4 5" key="1">
    <citation type="submission" date="2018-03" db="EMBL/GenBank/DDBJ databases">
        <title>Lachnoclostridium SNUG30386 gen.nov., sp.nov., isolated from human faeces.</title>
        <authorList>
            <person name="Seo B."/>
            <person name="Jeon K."/>
            <person name="Ko G."/>
        </authorList>
    </citation>
    <scope>NUCLEOTIDE SEQUENCE [LARGE SCALE GENOMIC DNA]</scope>
    <source>
        <strain evidence="4 5">SNUG30386</strain>
    </source>
</reference>
<dbReference type="Pfam" id="PF00892">
    <property type="entry name" value="EamA"/>
    <property type="match status" value="1"/>
</dbReference>
<dbReference type="AlphaFoldDB" id="A0A2T3FQ37"/>
<evidence type="ECO:0000256" key="1">
    <source>
        <dbReference type="ARBA" id="ARBA00007362"/>
    </source>
</evidence>
<sequence length="121" mass="12908">MASSVIISSPQNKAFFMAVTISLIPFVKLPEVFSSLMTSPVILGKGLALGLVSTFFPFVSYTLGLRQMEAGKASVLAFAEPMVAAVAGIVVFGEMLRVENVLGILLIFTALVVLNSRNVKR</sequence>